<feature type="compositionally biased region" description="Low complexity" evidence="5">
    <location>
        <begin position="79"/>
        <end position="99"/>
    </location>
</feature>
<dbReference type="PROSITE" id="PS00927">
    <property type="entry name" value="TREHALASE_1"/>
    <property type="match status" value="1"/>
</dbReference>
<dbReference type="PANTHER" id="PTHR23403">
    <property type="entry name" value="TREHALASE"/>
    <property type="match status" value="1"/>
</dbReference>
<comment type="catalytic activity">
    <reaction evidence="4">
        <text>alpha,alpha-trehalose + H2O = alpha-D-glucose + beta-D-glucose</text>
        <dbReference type="Rhea" id="RHEA:32675"/>
        <dbReference type="ChEBI" id="CHEBI:15377"/>
        <dbReference type="ChEBI" id="CHEBI:15903"/>
        <dbReference type="ChEBI" id="CHEBI:16551"/>
        <dbReference type="ChEBI" id="CHEBI:17925"/>
        <dbReference type="EC" id="3.2.1.28"/>
    </reaction>
</comment>
<feature type="compositionally biased region" description="Polar residues" evidence="5">
    <location>
        <begin position="100"/>
        <end position="118"/>
    </location>
</feature>
<evidence type="ECO:0000256" key="5">
    <source>
        <dbReference type="SAM" id="MobiDB-lite"/>
    </source>
</evidence>
<dbReference type="AlphaFoldDB" id="A0A8H7LH47"/>
<keyword evidence="2 4" id="KW-0378">Hydrolase</keyword>
<proteinExistence type="inferred from homology"/>
<gene>
    <name evidence="6" type="ORF">RHS04_07865</name>
</gene>
<feature type="compositionally biased region" description="Basic and acidic residues" evidence="5">
    <location>
        <begin position="24"/>
        <end position="45"/>
    </location>
</feature>
<dbReference type="InterPro" id="IPR012341">
    <property type="entry name" value="6hp_glycosidase-like_sf"/>
</dbReference>
<dbReference type="PRINTS" id="PR00744">
    <property type="entry name" value="GLHYDRLASE37"/>
</dbReference>
<dbReference type="SUPFAM" id="SSF48208">
    <property type="entry name" value="Six-hairpin glycosidases"/>
    <property type="match status" value="1"/>
</dbReference>
<accession>A0A8H7LH47</accession>
<evidence type="ECO:0000313" key="6">
    <source>
        <dbReference type="EMBL" id="KAF8672130.1"/>
    </source>
</evidence>
<evidence type="ECO:0000256" key="4">
    <source>
        <dbReference type="RuleBase" id="RU361180"/>
    </source>
</evidence>
<dbReference type="Gene3D" id="1.50.10.10">
    <property type="match status" value="1"/>
</dbReference>
<keyword evidence="3 4" id="KW-0326">Glycosidase</keyword>
<organism evidence="6 7">
    <name type="scientific">Rhizoctonia solani</name>
    <dbReference type="NCBI Taxonomy" id="456999"/>
    <lineage>
        <taxon>Eukaryota</taxon>
        <taxon>Fungi</taxon>
        <taxon>Dikarya</taxon>
        <taxon>Basidiomycota</taxon>
        <taxon>Agaricomycotina</taxon>
        <taxon>Agaricomycetes</taxon>
        <taxon>Cantharellales</taxon>
        <taxon>Ceratobasidiaceae</taxon>
        <taxon>Rhizoctonia</taxon>
    </lineage>
</organism>
<protein>
    <recommendedName>
        <fullName evidence="4">Trehalase</fullName>
        <ecNumber evidence="4">3.2.1.28</ecNumber>
    </recommendedName>
    <alternativeName>
        <fullName evidence="4">Alpha-trehalose glucohydrolase</fullName>
    </alternativeName>
</protein>
<dbReference type="InterPro" id="IPR001661">
    <property type="entry name" value="Glyco_hydro_37"/>
</dbReference>
<evidence type="ECO:0000256" key="2">
    <source>
        <dbReference type="ARBA" id="ARBA00022801"/>
    </source>
</evidence>
<dbReference type="GO" id="GO:0004555">
    <property type="term" value="F:alpha,alpha-trehalase activity"/>
    <property type="evidence" value="ECO:0007669"/>
    <property type="project" value="UniProtKB-EC"/>
</dbReference>
<dbReference type="Proteomes" id="UP000650582">
    <property type="component" value="Unassembled WGS sequence"/>
</dbReference>
<dbReference type="PANTHER" id="PTHR23403:SF1">
    <property type="entry name" value="TREHALASE"/>
    <property type="match status" value="1"/>
</dbReference>
<evidence type="ECO:0000256" key="3">
    <source>
        <dbReference type="ARBA" id="ARBA00023295"/>
    </source>
</evidence>
<dbReference type="EMBL" id="JACYCC010000212">
    <property type="protein sequence ID" value="KAF8672130.1"/>
    <property type="molecule type" value="Genomic_DNA"/>
</dbReference>
<evidence type="ECO:0000256" key="1">
    <source>
        <dbReference type="ARBA" id="ARBA00005615"/>
    </source>
</evidence>
<dbReference type="EC" id="3.2.1.28" evidence="4"/>
<sequence length="818" mass="90193">MCEVNCETEEAALSSAVQEEDWFEDKMRAGIESKNGRRSRTRDGSRGQTGSAEPVSPRWMRLKFALAAACVLSARALPQAETSTSTSGTSTVTSSATVSEPISTAPATETTAVSTAVPSPTAPLDSPLPSQAALPPKQAWCPSEIFCAGQLLQSVNLAKLYVDSKTFVDKPTAFDAQRVLSDFNALGPQDNVTVGAIANFVSNDFRGEGLELEALTLSNFPENPTFLSKIKDPLVKAWSKIVHTYWSDLIRGTNPETLCSDRNGTTGCESSLIPLNHTFVVPGGRFREQYYWDSYWIVRGLLESQLYDIVNSTLQNFMDELDTIGFIPNGGRIYYLNRSQPPLFIHMLAAYVNRTKDTDILDRALPLAEKELAWWANNRTFKVESPTSKKTYTVYRYAVNNTAPRPESYLPDYITANGEDIETPLTDEQKADLYAELATGAESGWDYTARWSRQQFSGNLSNTEPQLRSLNLRALVPVDLNAILYGAHIQLASLFDRHTKSKRDLRARASASSYRKKADTLKKAILDLCWNEQKLAFYDFNTTAGGQSSTFTAAAFYPLWMGIWPESLLKSETKTFGAFSSVNYVLNMYNGTYPATFLETGLQWDFPNSWPPHVYIILEALNNIPKKLNKQKLPQINSTVTSFDLVPEGQLGLSEDQLPKQTLDLGGYAATDINAGNNTVINGGTPAKNEKWRDSMTRQLANRYVSAAFCSWYSTGGSIPGLLQQLSPEELNATNSDPSSEGHMFEKFSAVDVDQAGSGGEYTVQAGFGWTNGVALWIGAKYGAILSSPTCPAIIVQNTTQPDGTALFVGHRKQAWEW</sequence>
<comment type="similarity">
    <text evidence="1 4">Belongs to the glycosyl hydrolase 37 family.</text>
</comment>
<reference evidence="6" key="1">
    <citation type="submission" date="2020-09" db="EMBL/GenBank/DDBJ databases">
        <title>Comparative genome analyses of four rice-infecting Rhizoctonia solani isolates reveal extensive enrichment of homogalacturonan modification genes.</title>
        <authorList>
            <person name="Lee D.-Y."/>
            <person name="Jeon J."/>
            <person name="Kim K.-T."/>
            <person name="Cheong K."/>
            <person name="Song H."/>
            <person name="Choi G."/>
            <person name="Ko J."/>
            <person name="Opiyo S.O."/>
            <person name="Zuo S."/>
            <person name="Madhav S."/>
            <person name="Lee Y.-H."/>
            <person name="Wang G.-L."/>
        </authorList>
    </citation>
    <scope>NUCLEOTIDE SEQUENCE</scope>
    <source>
        <strain evidence="6">AG1-IA YN-7</strain>
    </source>
</reference>
<dbReference type="InterPro" id="IPR018232">
    <property type="entry name" value="Glyco_hydro_37_CS"/>
</dbReference>
<name>A0A8H7LH47_9AGAM</name>
<feature type="region of interest" description="Disordered" evidence="5">
    <location>
        <begin position="9"/>
        <end position="55"/>
    </location>
</feature>
<dbReference type="GO" id="GO:0005993">
    <property type="term" value="P:trehalose catabolic process"/>
    <property type="evidence" value="ECO:0007669"/>
    <property type="project" value="TreeGrafter"/>
</dbReference>
<evidence type="ECO:0000313" key="7">
    <source>
        <dbReference type="Proteomes" id="UP000650582"/>
    </source>
</evidence>
<feature type="region of interest" description="Disordered" evidence="5">
    <location>
        <begin position="79"/>
        <end position="132"/>
    </location>
</feature>
<dbReference type="Pfam" id="PF01204">
    <property type="entry name" value="Trehalase"/>
    <property type="match status" value="2"/>
</dbReference>
<dbReference type="InterPro" id="IPR008928">
    <property type="entry name" value="6-hairpin_glycosidase_sf"/>
</dbReference>
<comment type="caution">
    <text evidence="6">The sequence shown here is derived from an EMBL/GenBank/DDBJ whole genome shotgun (WGS) entry which is preliminary data.</text>
</comment>